<evidence type="ECO:0000313" key="2">
    <source>
        <dbReference type="Proteomes" id="UP000000598"/>
    </source>
</evidence>
<reference evidence="1 2" key="1">
    <citation type="journal article" date="2004" name="Nature">
        <title>Genome evolution in yeasts.</title>
        <authorList>
            <consortium name="Genolevures"/>
            <person name="Dujon B."/>
            <person name="Sherman D."/>
            <person name="Fischer G."/>
            <person name="Durrens P."/>
            <person name="Casaregola S."/>
            <person name="Lafontaine I."/>
            <person name="de Montigny J."/>
            <person name="Marck C."/>
            <person name="Neuveglise C."/>
            <person name="Talla E."/>
            <person name="Goffard N."/>
            <person name="Frangeul L."/>
            <person name="Aigle M."/>
            <person name="Anthouard V."/>
            <person name="Babour A."/>
            <person name="Barbe V."/>
            <person name="Barnay S."/>
            <person name="Blanchin S."/>
            <person name="Beckerich J.M."/>
            <person name="Beyne E."/>
            <person name="Bleykasten C."/>
            <person name="Boisrame A."/>
            <person name="Boyer J."/>
            <person name="Cattolico L."/>
            <person name="Confanioleri F."/>
            <person name="de Daruvar A."/>
            <person name="Despons L."/>
            <person name="Fabre E."/>
            <person name="Fairhead C."/>
            <person name="Ferry-Dumazet H."/>
            <person name="Groppi A."/>
            <person name="Hantraye F."/>
            <person name="Hennequin C."/>
            <person name="Jauniaux N."/>
            <person name="Joyet P."/>
            <person name="Kachouri R."/>
            <person name="Kerrest A."/>
            <person name="Koszul R."/>
            <person name="Lemaire M."/>
            <person name="Lesur I."/>
            <person name="Ma L."/>
            <person name="Muller H."/>
            <person name="Nicaud J.M."/>
            <person name="Nikolski M."/>
            <person name="Oztas S."/>
            <person name="Ozier-Kalogeropoulos O."/>
            <person name="Pellenz S."/>
            <person name="Potier S."/>
            <person name="Richard G.F."/>
            <person name="Straub M.L."/>
            <person name="Suleau A."/>
            <person name="Swennene D."/>
            <person name="Tekaia F."/>
            <person name="Wesolowski-Louvel M."/>
            <person name="Westhof E."/>
            <person name="Wirth B."/>
            <person name="Zeniou-Meyer M."/>
            <person name="Zivanovic I."/>
            <person name="Bolotin-Fukuhara M."/>
            <person name="Thierry A."/>
            <person name="Bouchier C."/>
            <person name="Caudron B."/>
            <person name="Scarpelli C."/>
            <person name="Gaillardin C."/>
            <person name="Weissenbach J."/>
            <person name="Wincker P."/>
            <person name="Souciet J.L."/>
        </authorList>
    </citation>
    <scope>NUCLEOTIDE SEQUENCE [LARGE SCALE GENOMIC DNA]</scope>
    <source>
        <strain evidence="2">ATCC 8585 / CBS 2359 / DSM 70799 / NBRC 1267 / NRRL Y-1140 / WM37</strain>
    </source>
</reference>
<organism evidence="1 2">
    <name type="scientific">Kluyveromyces lactis (strain ATCC 8585 / CBS 2359 / DSM 70799 / NBRC 1267 / NRRL Y-1140 / WM37)</name>
    <name type="common">Yeast</name>
    <name type="synonym">Candida sphaerica</name>
    <dbReference type="NCBI Taxonomy" id="284590"/>
    <lineage>
        <taxon>Eukaryota</taxon>
        <taxon>Fungi</taxon>
        <taxon>Dikarya</taxon>
        <taxon>Ascomycota</taxon>
        <taxon>Saccharomycotina</taxon>
        <taxon>Saccharomycetes</taxon>
        <taxon>Saccharomycetales</taxon>
        <taxon>Saccharomycetaceae</taxon>
        <taxon>Kluyveromyces</taxon>
    </lineage>
</organism>
<accession>Q6CV76</accession>
<name>Q6CV76_KLULA</name>
<dbReference type="GeneID" id="2897155"/>
<sequence length="249" mass="28732">MLRQGILGIRRYNTFRLQSLSVARKRPAVHTHHEVDHESSDTHKAQEELDSIWNGLSRMIYTRNLTMYNCFVLFQYCGKSADGSLDESDVSRLYHTLRRNYRTSNVIYTGSFNQSVFNNCFKDAILPENTNDSLLLSQFLQVQQPSVISKIMSIAEKRHYTPSVVGVKVSQKSSLIPLKELKPLLQEFSTMYEDFTYDNLMKIAAASKHKTNHGKLRYLLKTFAKFGITEPKITQDTTDSNDTWFILSK</sequence>
<protein>
    <submittedName>
        <fullName evidence="1">KLLA0B14190p</fullName>
    </submittedName>
</protein>
<evidence type="ECO:0000313" key="1">
    <source>
        <dbReference type="EMBL" id="CAH02556.1"/>
    </source>
</evidence>
<dbReference type="InParanoid" id="Q6CV76"/>
<keyword evidence="2" id="KW-1185">Reference proteome</keyword>
<gene>
    <name evidence="1" type="ORF">KLLA0_B14190g</name>
</gene>
<dbReference type="RefSeq" id="XP_452163.1">
    <property type="nucleotide sequence ID" value="XM_452163.1"/>
</dbReference>
<dbReference type="KEGG" id="kla:KLLA0_B14190g"/>
<dbReference type="EMBL" id="CR382122">
    <property type="protein sequence ID" value="CAH02556.1"/>
    <property type="molecule type" value="Genomic_DNA"/>
</dbReference>
<dbReference type="AlphaFoldDB" id="Q6CV76"/>
<dbReference type="PaxDb" id="284590-Q6CV76"/>
<proteinExistence type="predicted"/>
<dbReference type="HOGENOM" id="CLU_1115902_0_0_1"/>
<dbReference type="Proteomes" id="UP000000598">
    <property type="component" value="Chromosome B"/>
</dbReference>